<dbReference type="Pfam" id="PF22939">
    <property type="entry name" value="WHD_GPIID"/>
    <property type="match status" value="1"/>
</dbReference>
<sequence>MEAIGLGIGIVGLAGLFSTCLDVVNRFDSFKEFDTESHLVETQFKAQKLRLQKWGHIVGLQGDRLMEKHSELLDDERIRSVCSELLSAIEAICSYDDDTKSPLSIVLDHRQSLRDKIWSRKGRTGQESKLEKLSWALGDKAKKMAQVGQFCLLVDTLHNLVPIDGRGHAVQSRSGEVDQDIMTNGIKRDLHTWLLGPDSPNELFEISAGKRIPGTCEWALRQSWFLDWSSSEFPGDRAKVLWINGPAGFGKSILCARITEHLLEDLKSPVGHFFYSSDFESRRNPFVAMRSWISQLMSHSTVFAFTRERASANQGRKPTREDIERLLRDIVTAIPGCTFIIDGLDECSSAGDDHKLDGGNSIPNFLERLKSIVSGTETRILIVSRDEPEIRNSLCNDEDQAYLIYHHNIRADDVRSDTEIYSRSVVNQKLSNRTEEIKEEIALRLAGRCDGQFLWVKLQEDCLRRGKSKMQIERDINSTPRGLEHAYERNWQRISLLDDKDRDRTVSLLRWAAFALRPLTVNEITGALLINDECYQVRVDELPDSIDEDYIATEILDLCGSLVEIRIPQGECDVGLRTVQLTHFSVKQYLLSIFLSQRTDLQLDSDLRLSTEVIESTLLAKMCISYLDCEEVWFSKPHEPGEGNFLSAFRGYATRGWFGHAQLGNMQDEQLMDLVKHLFDTANPNWILWKNQFDSQLKDAVDIMNQDNSQENMTYSSTEDSRALENITDCPLWYTALLNLTFMMDAMIAANKDRIDEQGGLGFTALELACGTGCLRTVQMLLDNDVNLGIPPVSGRQSISLKIASFQGHYEIVKLLLTKHIDIQGTNKDAMTPLCCAVSKGHVDIARLLLDHGADVEARGADDFTPIHTAVEEGHIELVKMLIGRSANIMTTSDEGIMPFYTACLNGFIDIVRLLFDLGVDIDISTQESRWTPLIAASNCGHLEIVHFLLEKGANIEARDNQMMTPLHWAALNVQNINGYTPVHAAVSKGHVELVKLLIAKGVNVATANNWGMGPFYAACLSGLDEIAQVLFDFGVDTNLPTQEIQWTPLNVASSYGHVGIVKFLLENGADIDIPTKDQQTSLDLAAMGGHPEVVKILLGKGADINTSDVWGRSPLNTAAWYGHLEID</sequence>
<dbReference type="Pfam" id="PF13637">
    <property type="entry name" value="Ank_4"/>
    <property type="match status" value="1"/>
</dbReference>
<dbReference type="Pfam" id="PF14479">
    <property type="entry name" value="HeLo"/>
    <property type="match status" value="1"/>
</dbReference>
<organism evidence="7 8">
    <name type="scientific">Penicillium salamii</name>
    <dbReference type="NCBI Taxonomy" id="1612424"/>
    <lineage>
        <taxon>Eukaryota</taxon>
        <taxon>Fungi</taxon>
        <taxon>Dikarya</taxon>
        <taxon>Ascomycota</taxon>
        <taxon>Pezizomycotina</taxon>
        <taxon>Eurotiomycetes</taxon>
        <taxon>Eurotiomycetidae</taxon>
        <taxon>Eurotiales</taxon>
        <taxon>Aspergillaceae</taxon>
        <taxon>Penicillium</taxon>
    </lineage>
</organism>
<feature type="repeat" description="ANK" evidence="3">
    <location>
        <begin position="1078"/>
        <end position="1110"/>
    </location>
</feature>
<evidence type="ECO:0000259" key="6">
    <source>
        <dbReference type="Pfam" id="PF24883"/>
    </source>
</evidence>
<dbReference type="Gene3D" id="1.20.120.1020">
    <property type="entry name" value="Prion-inhibition and propagation, HeLo domain"/>
    <property type="match status" value="1"/>
</dbReference>
<dbReference type="EMBL" id="CAJVPD010000188">
    <property type="protein sequence ID" value="CAG8364250.1"/>
    <property type="molecule type" value="Genomic_DNA"/>
</dbReference>
<name>A0A9W4IX05_9EURO</name>
<feature type="repeat" description="ANK" evidence="3">
    <location>
        <begin position="978"/>
        <end position="1010"/>
    </location>
</feature>
<accession>A0A9W4IX05</accession>
<evidence type="ECO:0000313" key="8">
    <source>
        <dbReference type="Proteomes" id="UP001152592"/>
    </source>
</evidence>
<protein>
    <recommendedName>
        <fullName evidence="9">Prion-inhibition and propagation HeLo domain-containing protein</fullName>
    </recommendedName>
</protein>
<dbReference type="SUPFAM" id="SSF48403">
    <property type="entry name" value="Ankyrin repeat"/>
    <property type="match status" value="1"/>
</dbReference>
<dbReference type="Gene3D" id="3.40.50.300">
    <property type="entry name" value="P-loop containing nucleotide triphosphate hydrolases"/>
    <property type="match status" value="1"/>
</dbReference>
<evidence type="ECO:0000256" key="2">
    <source>
        <dbReference type="ARBA" id="ARBA00023043"/>
    </source>
</evidence>
<evidence type="ECO:0000259" key="4">
    <source>
        <dbReference type="Pfam" id="PF14479"/>
    </source>
</evidence>
<dbReference type="Gene3D" id="1.25.40.20">
    <property type="entry name" value="Ankyrin repeat-containing domain"/>
    <property type="match status" value="2"/>
</dbReference>
<dbReference type="InterPro" id="IPR029498">
    <property type="entry name" value="HeLo_dom"/>
</dbReference>
<gene>
    <name evidence="7" type="ORF">PSALAMII_LOCUS3966</name>
</gene>
<dbReference type="AlphaFoldDB" id="A0A9W4IX05"/>
<dbReference type="Pfam" id="PF12796">
    <property type="entry name" value="Ank_2"/>
    <property type="match status" value="3"/>
</dbReference>
<feature type="repeat" description="ANK" evidence="3">
    <location>
        <begin position="929"/>
        <end position="961"/>
    </location>
</feature>
<dbReference type="PROSITE" id="PS50297">
    <property type="entry name" value="ANK_REP_REGION"/>
    <property type="match status" value="7"/>
</dbReference>
<dbReference type="Proteomes" id="UP001152592">
    <property type="component" value="Unassembled WGS sequence"/>
</dbReference>
<dbReference type="InterPro" id="IPR054471">
    <property type="entry name" value="GPIID_WHD"/>
</dbReference>
<dbReference type="PROSITE" id="PS50088">
    <property type="entry name" value="ANK_REPEAT"/>
    <property type="match status" value="7"/>
</dbReference>
<feature type="repeat" description="ANK" evidence="3">
    <location>
        <begin position="862"/>
        <end position="894"/>
    </location>
</feature>
<dbReference type="InterPro" id="IPR036770">
    <property type="entry name" value="Ankyrin_rpt-contain_sf"/>
</dbReference>
<dbReference type="InterPro" id="IPR027417">
    <property type="entry name" value="P-loop_NTPase"/>
</dbReference>
<feature type="repeat" description="ANK" evidence="3">
    <location>
        <begin position="829"/>
        <end position="861"/>
    </location>
</feature>
<keyword evidence="1" id="KW-0677">Repeat</keyword>
<feature type="repeat" description="ANK" evidence="3">
    <location>
        <begin position="895"/>
        <end position="927"/>
    </location>
</feature>
<proteinExistence type="predicted"/>
<feature type="domain" description="GPI inositol-deacylase winged helix" evidence="5">
    <location>
        <begin position="506"/>
        <end position="592"/>
    </location>
</feature>
<dbReference type="PRINTS" id="PR01415">
    <property type="entry name" value="ANKYRIN"/>
</dbReference>
<dbReference type="SMART" id="SM00248">
    <property type="entry name" value="ANK"/>
    <property type="match status" value="10"/>
</dbReference>
<dbReference type="PANTHER" id="PTHR24126">
    <property type="entry name" value="ANKYRIN REPEAT, PH AND SEC7 DOMAIN CONTAINING PROTEIN SECG-RELATED"/>
    <property type="match status" value="1"/>
</dbReference>
<evidence type="ECO:0000313" key="7">
    <source>
        <dbReference type="EMBL" id="CAG8364250.1"/>
    </source>
</evidence>
<dbReference type="OrthoDB" id="546434at2759"/>
<dbReference type="InterPro" id="IPR038305">
    <property type="entry name" value="HeLo_sf"/>
</dbReference>
<reference evidence="7" key="1">
    <citation type="submission" date="2021-07" db="EMBL/GenBank/DDBJ databases">
        <authorList>
            <person name="Branca A.L. A."/>
        </authorList>
    </citation>
    <scope>NUCLEOTIDE SEQUENCE</scope>
</reference>
<dbReference type="Pfam" id="PF24883">
    <property type="entry name" value="NPHP3_N"/>
    <property type="match status" value="1"/>
</dbReference>
<feature type="domain" description="Nephrocystin 3-like N-terminal" evidence="6">
    <location>
        <begin position="214"/>
        <end position="385"/>
    </location>
</feature>
<evidence type="ECO:0000256" key="3">
    <source>
        <dbReference type="PROSITE-ProRule" id="PRU00023"/>
    </source>
</evidence>
<dbReference type="SUPFAM" id="SSF52540">
    <property type="entry name" value="P-loop containing nucleoside triphosphate hydrolases"/>
    <property type="match status" value="1"/>
</dbReference>
<feature type="domain" description="Prion-inhibition and propagation HeLo" evidence="4">
    <location>
        <begin position="5"/>
        <end position="167"/>
    </location>
</feature>
<keyword evidence="2 3" id="KW-0040">ANK repeat</keyword>
<dbReference type="PANTHER" id="PTHR24126:SF14">
    <property type="entry name" value="ANK_REP_REGION DOMAIN-CONTAINING PROTEIN"/>
    <property type="match status" value="1"/>
</dbReference>
<feature type="repeat" description="ANK" evidence="3">
    <location>
        <begin position="1045"/>
        <end position="1077"/>
    </location>
</feature>
<evidence type="ECO:0000256" key="1">
    <source>
        <dbReference type="ARBA" id="ARBA00022737"/>
    </source>
</evidence>
<dbReference type="InterPro" id="IPR002110">
    <property type="entry name" value="Ankyrin_rpt"/>
</dbReference>
<evidence type="ECO:0008006" key="9">
    <source>
        <dbReference type="Google" id="ProtNLM"/>
    </source>
</evidence>
<evidence type="ECO:0000259" key="5">
    <source>
        <dbReference type="Pfam" id="PF22939"/>
    </source>
</evidence>
<comment type="caution">
    <text evidence="7">The sequence shown here is derived from an EMBL/GenBank/DDBJ whole genome shotgun (WGS) entry which is preliminary data.</text>
</comment>
<dbReference type="InterPro" id="IPR056884">
    <property type="entry name" value="NPHP3-like_N"/>
</dbReference>